<keyword evidence="7" id="KW-0449">Lipoprotein</keyword>
<dbReference type="GO" id="GO:0030425">
    <property type="term" value="C:dendrite"/>
    <property type="evidence" value="ECO:0007669"/>
    <property type="project" value="TreeGrafter"/>
</dbReference>
<dbReference type="EMBL" id="JAAMOB010000005">
    <property type="protein sequence ID" value="KAF4113313.1"/>
    <property type="molecule type" value="Genomic_DNA"/>
</dbReference>
<dbReference type="GO" id="GO:0005096">
    <property type="term" value="F:GTPase activator activity"/>
    <property type="evidence" value="ECO:0007669"/>
    <property type="project" value="TreeGrafter"/>
</dbReference>
<accession>A0A7J6D276</accession>
<name>A0A7J6D276_9TELE</name>
<evidence type="ECO:0000256" key="6">
    <source>
        <dbReference type="ARBA" id="ARBA00023180"/>
    </source>
</evidence>
<proteinExistence type="predicted"/>
<evidence type="ECO:0000256" key="5">
    <source>
        <dbReference type="ARBA" id="ARBA00023157"/>
    </source>
</evidence>
<keyword evidence="9" id="KW-1133">Transmembrane helix</keyword>
<dbReference type="Proteomes" id="UP000579812">
    <property type="component" value="Unassembled WGS sequence"/>
</dbReference>
<dbReference type="GO" id="GO:0030334">
    <property type="term" value="P:regulation of cell migration"/>
    <property type="evidence" value="ECO:0007669"/>
    <property type="project" value="InterPro"/>
</dbReference>
<protein>
    <recommendedName>
        <fullName evidence="12">Thy-1 membrane glycoprotein</fullName>
    </recommendedName>
</protein>
<evidence type="ECO:0000256" key="9">
    <source>
        <dbReference type="SAM" id="Phobius"/>
    </source>
</evidence>
<comment type="caution">
    <text evidence="10">The sequence shown here is derived from an EMBL/GenBank/DDBJ whole genome shotgun (WGS) entry which is preliminary data.</text>
</comment>
<organism evidence="10 11">
    <name type="scientific">Onychostoma macrolepis</name>
    <dbReference type="NCBI Taxonomy" id="369639"/>
    <lineage>
        <taxon>Eukaryota</taxon>
        <taxon>Metazoa</taxon>
        <taxon>Chordata</taxon>
        <taxon>Craniata</taxon>
        <taxon>Vertebrata</taxon>
        <taxon>Euteleostomi</taxon>
        <taxon>Actinopterygii</taxon>
        <taxon>Neopterygii</taxon>
        <taxon>Teleostei</taxon>
        <taxon>Ostariophysi</taxon>
        <taxon>Cypriniformes</taxon>
        <taxon>Cyprinidae</taxon>
        <taxon>Acrossocheilinae</taxon>
        <taxon>Onychostoma</taxon>
    </lineage>
</organism>
<dbReference type="GO" id="GO:0007229">
    <property type="term" value="P:integrin-mediated signaling pathway"/>
    <property type="evidence" value="ECO:0007669"/>
    <property type="project" value="TreeGrafter"/>
</dbReference>
<dbReference type="InterPro" id="IPR033292">
    <property type="entry name" value="THY1"/>
</dbReference>
<evidence type="ECO:0000313" key="11">
    <source>
        <dbReference type="Proteomes" id="UP000579812"/>
    </source>
</evidence>
<dbReference type="GO" id="GO:0005178">
    <property type="term" value="F:integrin binding"/>
    <property type="evidence" value="ECO:0007669"/>
    <property type="project" value="InterPro"/>
</dbReference>
<evidence type="ECO:0000256" key="3">
    <source>
        <dbReference type="ARBA" id="ARBA00022729"/>
    </source>
</evidence>
<evidence type="ECO:0000256" key="7">
    <source>
        <dbReference type="ARBA" id="ARBA00023288"/>
    </source>
</evidence>
<keyword evidence="5" id="KW-1015">Disulfide bond</keyword>
<comment type="subcellular location">
    <subcellularLocation>
        <location evidence="1">Cell membrane</location>
    </subcellularLocation>
</comment>
<keyword evidence="6" id="KW-0325">Glycoprotein</keyword>
<evidence type="ECO:0000313" key="10">
    <source>
        <dbReference type="EMBL" id="KAF4113313.1"/>
    </source>
</evidence>
<dbReference type="PANTHER" id="PTHR19226:SF2">
    <property type="entry name" value="THY-1 MEMBRANE GLYCOPROTEIN"/>
    <property type="match status" value="1"/>
</dbReference>
<dbReference type="OrthoDB" id="8842429at2759"/>
<dbReference type="GO" id="GO:0045121">
    <property type="term" value="C:membrane raft"/>
    <property type="evidence" value="ECO:0007669"/>
    <property type="project" value="TreeGrafter"/>
</dbReference>
<dbReference type="GO" id="GO:0009897">
    <property type="term" value="C:external side of plasma membrane"/>
    <property type="evidence" value="ECO:0007669"/>
    <property type="project" value="TreeGrafter"/>
</dbReference>
<dbReference type="AlphaFoldDB" id="A0A7J6D276"/>
<evidence type="ECO:0000256" key="2">
    <source>
        <dbReference type="ARBA" id="ARBA00022475"/>
    </source>
</evidence>
<dbReference type="GO" id="GO:0051894">
    <property type="term" value="P:positive regulation of focal adhesion assembly"/>
    <property type="evidence" value="ECO:0007669"/>
    <property type="project" value="TreeGrafter"/>
</dbReference>
<evidence type="ECO:0000256" key="8">
    <source>
        <dbReference type="ARBA" id="ARBA00023319"/>
    </source>
</evidence>
<dbReference type="GO" id="GO:0043209">
    <property type="term" value="C:myelin sheath"/>
    <property type="evidence" value="ECO:0007669"/>
    <property type="project" value="TreeGrafter"/>
</dbReference>
<gene>
    <name evidence="10" type="ORF">G5714_005858</name>
</gene>
<feature type="transmembrane region" description="Helical" evidence="9">
    <location>
        <begin position="56"/>
        <end position="77"/>
    </location>
</feature>
<dbReference type="GO" id="GO:0007155">
    <property type="term" value="P:cell adhesion"/>
    <property type="evidence" value="ECO:0007669"/>
    <property type="project" value="InterPro"/>
</dbReference>
<keyword evidence="11" id="KW-1185">Reference proteome</keyword>
<dbReference type="PANTHER" id="PTHR19226">
    <property type="entry name" value="THY-1 MEMBRANE GLYCOPROTEIN"/>
    <property type="match status" value="1"/>
</dbReference>
<keyword evidence="9" id="KW-0812">Transmembrane</keyword>
<keyword evidence="3" id="KW-0732">Signal</keyword>
<sequence>MTQRDVDNGRESSYLISPSYCLPRVITEGVASITDRQFQHPKAEKTRYKQDTVVRMMYYTAFAIFFLLGVASAQTSLKISSCLTKDQNLDMYCKFTPASDPKLQTTCYYMTENKLVISTNTSSIPDNTFKNRATVSLVENVCKLNLKGFSDDKPKNYTCFVKQTATPVSMSAVVEKSKLQTCSAWCVMQHSGAVLLLAFLTFPLLSELL</sequence>
<evidence type="ECO:0000256" key="4">
    <source>
        <dbReference type="ARBA" id="ARBA00023136"/>
    </source>
</evidence>
<reference evidence="10 11" key="1">
    <citation type="submission" date="2020-04" db="EMBL/GenBank/DDBJ databases">
        <title>Chromosome-level genome assembly of a cyprinid fish Onychostoma macrolepis by integration of Nanopore Sequencing, Bionano and Hi-C technology.</title>
        <authorList>
            <person name="Wang D."/>
        </authorList>
    </citation>
    <scope>NUCLEOTIDE SEQUENCE [LARGE SCALE GENOMIC DNA]</scope>
    <source>
        <strain evidence="10">SWU-2019</strain>
        <tissue evidence="10">Muscle</tissue>
    </source>
</reference>
<keyword evidence="8" id="KW-0393">Immunoglobulin domain</keyword>
<dbReference type="GO" id="GO:0005925">
    <property type="term" value="C:focal adhesion"/>
    <property type="evidence" value="ECO:0007669"/>
    <property type="project" value="TreeGrafter"/>
</dbReference>
<evidence type="ECO:0008006" key="12">
    <source>
        <dbReference type="Google" id="ProtNLM"/>
    </source>
</evidence>
<keyword evidence="2" id="KW-1003">Cell membrane</keyword>
<evidence type="ECO:0000256" key="1">
    <source>
        <dbReference type="ARBA" id="ARBA00004236"/>
    </source>
</evidence>
<keyword evidence="4 9" id="KW-0472">Membrane</keyword>